<evidence type="ECO:0000256" key="2">
    <source>
        <dbReference type="ARBA" id="ARBA00022737"/>
    </source>
</evidence>
<name>A0ABP0TS17_9BRYO</name>
<dbReference type="PANTHER" id="PTHR46652">
    <property type="entry name" value="LEUCINE-RICH REPEAT AND IQ DOMAIN-CONTAINING PROTEIN 1-RELATED"/>
    <property type="match status" value="1"/>
</dbReference>
<evidence type="ECO:0000256" key="1">
    <source>
        <dbReference type="ARBA" id="ARBA00022614"/>
    </source>
</evidence>
<gene>
    <name evidence="4" type="ORF">CSSPTR1EN2_LOCUS6723</name>
</gene>
<sequence>MVRLTAALISALNDGADCATIQSLSIPNRDFDQVVELDVCENLTRLDISGNRLPSLQSISMCTSLKWLSIAGNCLSSLKGVELLSNLTVLNASKNSVSSTLEVAGLVNLRALILNNNNITSLCRLDALTNLNTLVLSHNPICKLGKSVAKLVSLTKLSVSHCQIQLLGSCLKRCVALEELRLAHNRLSELPEELANNGHLCILDLGSNNLSTWNSLQVVKSLPALTNLNLHGNPICSVSEYEKEVKSLIPSLQIFDGRPLQPFHKKRPIVKKAKSLKLSNDSGTDNKEEKPAKKKKSKKLVEEKDDVEETKGAIPTTAHNQEDSDMPDKPFIDLIPAAGDEKLSGTALQSQDSGVVSIINGDGKSSGRTKQHIGSTAVLDSLRQVEIGLGGPSTWDTPPPPIVPDKRKSAAASSYTHQQAKKHGHC</sequence>
<evidence type="ECO:0000313" key="5">
    <source>
        <dbReference type="Proteomes" id="UP001497512"/>
    </source>
</evidence>
<protein>
    <recommendedName>
        <fullName evidence="6">Leucine-rich repeat protein</fullName>
    </recommendedName>
</protein>
<dbReference type="SMART" id="SM00369">
    <property type="entry name" value="LRR_TYP"/>
    <property type="match status" value="4"/>
</dbReference>
<dbReference type="Pfam" id="PF13855">
    <property type="entry name" value="LRR_8"/>
    <property type="match status" value="1"/>
</dbReference>
<evidence type="ECO:0000313" key="4">
    <source>
        <dbReference type="EMBL" id="CAK9203111.1"/>
    </source>
</evidence>
<organism evidence="4 5">
    <name type="scientific">Sphagnum troendelagicum</name>
    <dbReference type="NCBI Taxonomy" id="128251"/>
    <lineage>
        <taxon>Eukaryota</taxon>
        <taxon>Viridiplantae</taxon>
        <taxon>Streptophyta</taxon>
        <taxon>Embryophyta</taxon>
        <taxon>Bryophyta</taxon>
        <taxon>Sphagnophytina</taxon>
        <taxon>Sphagnopsida</taxon>
        <taxon>Sphagnales</taxon>
        <taxon>Sphagnaceae</taxon>
        <taxon>Sphagnum</taxon>
    </lineage>
</organism>
<evidence type="ECO:0000256" key="3">
    <source>
        <dbReference type="SAM" id="MobiDB-lite"/>
    </source>
</evidence>
<evidence type="ECO:0008006" key="6">
    <source>
        <dbReference type="Google" id="ProtNLM"/>
    </source>
</evidence>
<feature type="compositionally biased region" description="Basic and acidic residues" evidence="3">
    <location>
        <begin position="320"/>
        <end position="331"/>
    </location>
</feature>
<dbReference type="PANTHER" id="PTHR46652:SF7">
    <property type="entry name" value="LEUCINE-RICH REPEAT AND IQ DOMAIN-CONTAINING PROTEIN 1"/>
    <property type="match status" value="1"/>
</dbReference>
<dbReference type="InterPro" id="IPR050836">
    <property type="entry name" value="SDS22/Internalin_LRR"/>
</dbReference>
<feature type="region of interest" description="Disordered" evidence="3">
    <location>
        <begin position="271"/>
        <end position="333"/>
    </location>
</feature>
<dbReference type="EMBL" id="OZ019906">
    <property type="protein sequence ID" value="CAK9203111.1"/>
    <property type="molecule type" value="Genomic_DNA"/>
</dbReference>
<accession>A0ABP0TS17</accession>
<proteinExistence type="predicted"/>
<dbReference type="Gene3D" id="3.80.10.10">
    <property type="entry name" value="Ribonuclease Inhibitor"/>
    <property type="match status" value="2"/>
</dbReference>
<feature type="region of interest" description="Disordered" evidence="3">
    <location>
        <begin position="388"/>
        <end position="426"/>
    </location>
</feature>
<dbReference type="InterPro" id="IPR003591">
    <property type="entry name" value="Leu-rich_rpt_typical-subtyp"/>
</dbReference>
<dbReference type="Proteomes" id="UP001497512">
    <property type="component" value="Chromosome 14"/>
</dbReference>
<dbReference type="InterPro" id="IPR001611">
    <property type="entry name" value="Leu-rich_rpt"/>
</dbReference>
<reference evidence="4" key="1">
    <citation type="submission" date="2024-02" db="EMBL/GenBank/DDBJ databases">
        <authorList>
            <consortium name="ELIXIR-Norway"/>
            <consortium name="Elixir Norway"/>
        </authorList>
    </citation>
    <scope>NUCLEOTIDE SEQUENCE</scope>
</reference>
<keyword evidence="5" id="KW-1185">Reference proteome</keyword>
<keyword evidence="2" id="KW-0677">Repeat</keyword>
<dbReference type="PROSITE" id="PS51450">
    <property type="entry name" value="LRR"/>
    <property type="match status" value="5"/>
</dbReference>
<dbReference type="InterPro" id="IPR032675">
    <property type="entry name" value="LRR_dom_sf"/>
</dbReference>
<dbReference type="SUPFAM" id="SSF52058">
    <property type="entry name" value="L domain-like"/>
    <property type="match status" value="1"/>
</dbReference>
<keyword evidence="1" id="KW-0433">Leucine-rich repeat</keyword>